<dbReference type="OMA" id="ERRWWSS"/>
<dbReference type="InParanoid" id="A8NY81"/>
<sequence length="449" mass="50413">MPRILKRLVEAVQKETSGNKYLPLAKKPKRPKSLYDPQAYILPRPSLNPAEYSKSILLGDSETNIITRSKVYSPHKRLPPRVFVPNNPKARDGEKDVARAMTEQERRWWSNPYLRMLSSPMRLCIETDQYLPADLLVRLSWLRLPCIEGSKPSVALIPDGIQHTKFTSRKSGKATYVLCLREAVDRAVSSGKYRRHIKEDNIKVSSQLSDHVAHLLRLRVLQELELVGDQLNSTARGESPLVRRLTREELDSIKSTGVVPFKNAVAILEVPAGETNPTFSVDWRAGMTPLPPPIEERTPNDMPLAPLSTLMLGASDFRGSSDQLSPSSQLLPSTRVPFYNALTAFPFSSQRVALRGLLERVLTLQTRQRKASDLQAFPKESGSETTRPTEGTETSHAFLLCADSENVKEGDMASVAIALWRLRMFESGGWSNNKYRWSLGTNRDISSLL</sequence>
<dbReference type="Proteomes" id="UP000001861">
    <property type="component" value="Unassembled WGS sequence"/>
</dbReference>
<dbReference type="HOGENOM" id="CLU_048619_0_0_1"/>
<dbReference type="EMBL" id="AACS02000005">
    <property type="protein sequence ID" value="EAU84283.2"/>
    <property type="molecule type" value="Genomic_DNA"/>
</dbReference>
<comment type="caution">
    <text evidence="2">The sequence shown here is derived from an EMBL/GenBank/DDBJ whole genome shotgun (WGS) entry which is preliminary data.</text>
</comment>
<keyword evidence="3" id="KW-1185">Reference proteome</keyword>
<feature type="region of interest" description="Disordered" evidence="1">
    <location>
        <begin position="373"/>
        <end position="393"/>
    </location>
</feature>
<dbReference type="eggNOG" id="ENOG502SDNV">
    <property type="taxonomic scope" value="Eukaryota"/>
</dbReference>
<dbReference type="KEGG" id="cci:CC1G_01279"/>
<gene>
    <name evidence="2" type="ORF">CC1G_01279</name>
</gene>
<feature type="compositionally biased region" description="Polar residues" evidence="1">
    <location>
        <begin position="383"/>
        <end position="393"/>
    </location>
</feature>
<organism evidence="2 3">
    <name type="scientific">Coprinopsis cinerea (strain Okayama-7 / 130 / ATCC MYA-4618 / FGSC 9003)</name>
    <name type="common">Inky cap fungus</name>
    <name type="synonym">Hormographiella aspergillata</name>
    <dbReference type="NCBI Taxonomy" id="240176"/>
    <lineage>
        <taxon>Eukaryota</taxon>
        <taxon>Fungi</taxon>
        <taxon>Dikarya</taxon>
        <taxon>Basidiomycota</taxon>
        <taxon>Agaricomycotina</taxon>
        <taxon>Agaricomycetes</taxon>
        <taxon>Agaricomycetidae</taxon>
        <taxon>Agaricales</taxon>
        <taxon>Agaricineae</taxon>
        <taxon>Psathyrellaceae</taxon>
        <taxon>Coprinopsis</taxon>
    </lineage>
</organism>
<accession>A8NY81</accession>
<dbReference type="RefSeq" id="XP_001837367.2">
    <property type="nucleotide sequence ID" value="XM_001837315.2"/>
</dbReference>
<dbReference type="AlphaFoldDB" id="A8NY81"/>
<evidence type="ECO:0000256" key="1">
    <source>
        <dbReference type="SAM" id="MobiDB-lite"/>
    </source>
</evidence>
<protein>
    <submittedName>
        <fullName evidence="2">Uncharacterized protein</fullName>
    </submittedName>
</protein>
<name>A8NY81_COPC7</name>
<reference evidence="2 3" key="1">
    <citation type="journal article" date="2010" name="Proc. Natl. Acad. Sci. U.S.A.">
        <title>Insights into evolution of multicellular fungi from the assembled chromosomes of the mushroom Coprinopsis cinerea (Coprinus cinereus).</title>
        <authorList>
            <person name="Stajich J.E."/>
            <person name="Wilke S.K."/>
            <person name="Ahren D."/>
            <person name="Au C.H."/>
            <person name="Birren B.W."/>
            <person name="Borodovsky M."/>
            <person name="Burns C."/>
            <person name="Canback B."/>
            <person name="Casselton L.A."/>
            <person name="Cheng C.K."/>
            <person name="Deng J."/>
            <person name="Dietrich F.S."/>
            <person name="Fargo D.C."/>
            <person name="Farman M.L."/>
            <person name="Gathman A.C."/>
            <person name="Goldberg J."/>
            <person name="Guigo R."/>
            <person name="Hoegger P.J."/>
            <person name="Hooker J.B."/>
            <person name="Huggins A."/>
            <person name="James T.Y."/>
            <person name="Kamada T."/>
            <person name="Kilaru S."/>
            <person name="Kodira C."/>
            <person name="Kues U."/>
            <person name="Kupfer D."/>
            <person name="Kwan H.S."/>
            <person name="Lomsadze A."/>
            <person name="Li W."/>
            <person name="Lilly W.W."/>
            <person name="Ma L.J."/>
            <person name="Mackey A.J."/>
            <person name="Manning G."/>
            <person name="Martin F."/>
            <person name="Muraguchi H."/>
            <person name="Natvig D.O."/>
            <person name="Palmerini H."/>
            <person name="Ramesh M.A."/>
            <person name="Rehmeyer C.J."/>
            <person name="Roe B.A."/>
            <person name="Shenoy N."/>
            <person name="Stanke M."/>
            <person name="Ter-Hovhannisyan V."/>
            <person name="Tunlid A."/>
            <person name="Velagapudi R."/>
            <person name="Vision T.J."/>
            <person name="Zeng Q."/>
            <person name="Zolan M.E."/>
            <person name="Pukkila P.J."/>
        </authorList>
    </citation>
    <scope>NUCLEOTIDE SEQUENCE [LARGE SCALE GENOMIC DNA]</scope>
    <source>
        <strain evidence="3">Okayama-7 / 130 / ATCC MYA-4618 / FGSC 9003</strain>
    </source>
</reference>
<proteinExistence type="predicted"/>
<dbReference type="OrthoDB" id="3363286at2759"/>
<evidence type="ECO:0000313" key="2">
    <source>
        <dbReference type="EMBL" id="EAU84283.2"/>
    </source>
</evidence>
<dbReference type="GeneID" id="6013923"/>
<dbReference type="VEuPathDB" id="FungiDB:CC1G_01279"/>
<evidence type="ECO:0000313" key="3">
    <source>
        <dbReference type="Proteomes" id="UP000001861"/>
    </source>
</evidence>